<feature type="domain" description="N-acetyltransferase" evidence="1">
    <location>
        <begin position="17"/>
        <end position="167"/>
    </location>
</feature>
<proteinExistence type="predicted"/>
<dbReference type="InterPro" id="IPR016181">
    <property type="entry name" value="Acyl_CoA_acyltransferase"/>
</dbReference>
<dbReference type="InterPro" id="IPR000182">
    <property type="entry name" value="GNAT_dom"/>
</dbReference>
<evidence type="ECO:0000313" key="2">
    <source>
        <dbReference type="EMBL" id="GAA4896081.1"/>
    </source>
</evidence>
<evidence type="ECO:0000259" key="1">
    <source>
        <dbReference type="Pfam" id="PF13302"/>
    </source>
</evidence>
<name>A0ABP9F8V3_9ACTN</name>
<dbReference type="Proteomes" id="UP001501521">
    <property type="component" value="Unassembled WGS sequence"/>
</dbReference>
<dbReference type="EMBL" id="BAABLV010000019">
    <property type="protein sequence ID" value="GAA4896081.1"/>
    <property type="molecule type" value="Genomic_DNA"/>
</dbReference>
<comment type="caution">
    <text evidence="2">The sequence shown here is derived from an EMBL/GenBank/DDBJ whole genome shotgun (WGS) entry which is preliminary data.</text>
</comment>
<reference evidence="3" key="1">
    <citation type="journal article" date="2019" name="Int. J. Syst. Evol. Microbiol.">
        <title>The Global Catalogue of Microorganisms (GCM) 10K type strain sequencing project: providing services to taxonomists for standard genome sequencing and annotation.</title>
        <authorList>
            <consortium name="The Broad Institute Genomics Platform"/>
            <consortium name="The Broad Institute Genome Sequencing Center for Infectious Disease"/>
            <person name="Wu L."/>
            <person name="Ma J."/>
        </authorList>
    </citation>
    <scope>NUCLEOTIDE SEQUENCE [LARGE SCALE GENOMIC DNA]</scope>
    <source>
        <strain evidence="3">JCM 19125</strain>
    </source>
</reference>
<dbReference type="Pfam" id="PF13302">
    <property type="entry name" value="Acetyltransf_3"/>
    <property type="match status" value="1"/>
</dbReference>
<accession>A0ABP9F8V3</accession>
<organism evidence="2 3">
    <name type="scientific">Tessaracoccus lubricantis</name>
    <dbReference type="NCBI Taxonomy" id="545543"/>
    <lineage>
        <taxon>Bacteria</taxon>
        <taxon>Bacillati</taxon>
        <taxon>Actinomycetota</taxon>
        <taxon>Actinomycetes</taxon>
        <taxon>Propionibacteriales</taxon>
        <taxon>Propionibacteriaceae</taxon>
        <taxon>Tessaracoccus</taxon>
    </lineage>
</organism>
<keyword evidence="3" id="KW-1185">Reference proteome</keyword>
<protein>
    <submittedName>
        <fullName evidence="2">GNAT family protein</fullName>
    </submittedName>
</protein>
<gene>
    <name evidence="2" type="ORF">GCM10025789_12200</name>
</gene>
<sequence>MAARMPNPVPLAGRLVRLEPFRESDADELAQLLLDQALHEQGFVMYPAPRNHDEALERVWSSWAARPNDDPSGRVTWAVRLTGDGELGPAGTLVGASSLGEPELANEAVHLGWTVYGRPWWGTLVNPATKFLLLQEAFESLGYGRVRIQTDALNVRSQAAITKLGATREGVLRRHKVRADGTFRDTVVFSILRDEWPAVKLGLAERLGS</sequence>
<dbReference type="PANTHER" id="PTHR43610">
    <property type="entry name" value="BLL6696 PROTEIN"/>
    <property type="match status" value="1"/>
</dbReference>
<dbReference type="Gene3D" id="3.40.630.30">
    <property type="match status" value="1"/>
</dbReference>
<evidence type="ECO:0000313" key="3">
    <source>
        <dbReference type="Proteomes" id="UP001501521"/>
    </source>
</evidence>
<dbReference type="SUPFAM" id="SSF55729">
    <property type="entry name" value="Acyl-CoA N-acyltransferases (Nat)"/>
    <property type="match status" value="1"/>
</dbReference>
<dbReference type="PANTHER" id="PTHR43610:SF1">
    <property type="entry name" value="N-ACETYLTRANSFERASE DOMAIN-CONTAINING PROTEIN"/>
    <property type="match status" value="1"/>
</dbReference>